<accession>A0A7K1U5A0</accession>
<sequence>MLTQSLKNKVSTLWDKFWSGGISNPLNAIEQITYLLFMKQLDETDKRKLSNADFLGEKYISIFSGEYYPPGVDDKDPKNAVDKETLRWSYWTKMPGEEMLLHVQSRVFPFIRQLEDGNSFFTKHMANATFLIPSGRMLTEATKTIDDIYNELEKENRFIDAQGDFYEYLLDELRSSGKNGQFRTPTHVIELIVELVQPQLGHRIADPASGTAGFLLGAYKYLITQFTSDRYKQPDDNGFIRGTLADKLVDDNAKKMLNEATFFGFDIDPTMIRIGLMNLMMHGITKPQIDYKDTLSKNYNEDNAYDIVMANPPFTGSIDKGDLNETFSLATTKSELLFVERIYKMLRMGGTAGVVVPQGVLFSSSKAFKDVRKILLDKCELKAVISMPSGVFKPYAGVATAILIFTKGGETKNVWFYEMQSDGRSLDDKRSELKSPDGGRDFGDLHKIIDAYKKRNPKKESDRTHQYFFVSKKEIEENEYDLSLNKYQKDVDKEIIFEEPKNILQRLKTNEQTILLDITELDSYIK</sequence>
<organism evidence="10 11">
    <name type="scientific">Chitinophaga tropicalis</name>
    <dbReference type="NCBI Taxonomy" id="2683588"/>
    <lineage>
        <taxon>Bacteria</taxon>
        <taxon>Pseudomonadati</taxon>
        <taxon>Bacteroidota</taxon>
        <taxon>Chitinophagia</taxon>
        <taxon>Chitinophagales</taxon>
        <taxon>Chitinophagaceae</taxon>
        <taxon>Chitinophaga</taxon>
    </lineage>
</organism>
<dbReference type="GO" id="GO:0003677">
    <property type="term" value="F:DNA binding"/>
    <property type="evidence" value="ECO:0007669"/>
    <property type="project" value="InterPro"/>
</dbReference>
<dbReference type="RefSeq" id="WP_157306970.1">
    <property type="nucleotide sequence ID" value="NZ_WRXN01000006.1"/>
</dbReference>
<comment type="caution">
    <text evidence="10">The sequence shown here is derived from an EMBL/GenBank/DDBJ whole genome shotgun (WGS) entry which is preliminary data.</text>
</comment>
<evidence type="ECO:0000259" key="9">
    <source>
        <dbReference type="Pfam" id="PF12161"/>
    </source>
</evidence>
<dbReference type="InterPro" id="IPR038333">
    <property type="entry name" value="T1MK-like_N_sf"/>
</dbReference>
<dbReference type="EMBL" id="WRXN01000006">
    <property type="protein sequence ID" value="MVT09520.1"/>
    <property type="molecule type" value="Genomic_DNA"/>
</dbReference>
<feature type="domain" description="DNA methylase adenine-specific" evidence="8">
    <location>
        <begin position="159"/>
        <end position="491"/>
    </location>
</feature>
<comment type="catalytic activity">
    <reaction evidence="7">
        <text>a 2'-deoxyadenosine in DNA + S-adenosyl-L-methionine = an N(6)-methyl-2'-deoxyadenosine in DNA + S-adenosyl-L-homocysteine + H(+)</text>
        <dbReference type="Rhea" id="RHEA:15197"/>
        <dbReference type="Rhea" id="RHEA-COMP:12418"/>
        <dbReference type="Rhea" id="RHEA-COMP:12419"/>
        <dbReference type="ChEBI" id="CHEBI:15378"/>
        <dbReference type="ChEBI" id="CHEBI:57856"/>
        <dbReference type="ChEBI" id="CHEBI:59789"/>
        <dbReference type="ChEBI" id="CHEBI:90615"/>
        <dbReference type="ChEBI" id="CHEBI:90616"/>
        <dbReference type="EC" id="2.1.1.72"/>
    </reaction>
</comment>
<evidence type="ECO:0000313" key="11">
    <source>
        <dbReference type="Proteomes" id="UP000461730"/>
    </source>
</evidence>
<keyword evidence="6" id="KW-0680">Restriction system</keyword>
<dbReference type="Pfam" id="PF02384">
    <property type="entry name" value="N6_Mtase"/>
    <property type="match status" value="1"/>
</dbReference>
<evidence type="ECO:0000256" key="7">
    <source>
        <dbReference type="ARBA" id="ARBA00047942"/>
    </source>
</evidence>
<dbReference type="SUPFAM" id="SSF53335">
    <property type="entry name" value="S-adenosyl-L-methionine-dependent methyltransferases"/>
    <property type="match status" value="1"/>
</dbReference>
<evidence type="ECO:0000256" key="3">
    <source>
        <dbReference type="ARBA" id="ARBA00022603"/>
    </source>
</evidence>
<evidence type="ECO:0000256" key="5">
    <source>
        <dbReference type="ARBA" id="ARBA00022691"/>
    </source>
</evidence>
<name>A0A7K1U5A0_9BACT</name>
<evidence type="ECO:0000259" key="8">
    <source>
        <dbReference type="Pfam" id="PF02384"/>
    </source>
</evidence>
<evidence type="ECO:0000256" key="1">
    <source>
        <dbReference type="ARBA" id="ARBA00006594"/>
    </source>
</evidence>
<dbReference type="InterPro" id="IPR051537">
    <property type="entry name" value="DNA_Adenine_Mtase"/>
</dbReference>
<dbReference type="PANTHER" id="PTHR42933:SF3">
    <property type="entry name" value="TYPE I RESTRICTION ENZYME MJAVIII METHYLASE SUBUNIT"/>
    <property type="match status" value="1"/>
</dbReference>
<dbReference type="InterPro" id="IPR029063">
    <property type="entry name" value="SAM-dependent_MTases_sf"/>
</dbReference>
<evidence type="ECO:0000313" key="10">
    <source>
        <dbReference type="EMBL" id="MVT09520.1"/>
    </source>
</evidence>
<keyword evidence="3 10" id="KW-0489">Methyltransferase</keyword>
<evidence type="ECO:0000256" key="4">
    <source>
        <dbReference type="ARBA" id="ARBA00022679"/>
    </source>
</evidence>
<dbReference type="GO" id="GO:0008170">
    <property type="term" value="F:N-methyltransferase activity"/>
    <property type="evidence" value="ECO:0007669"/>
    <property type="project" value="InterPro"/>
</dbReference>
<dbReference type="Gene3D" id="3.40.50.150">
    <property type="entry name" value="Vaccinia Virus protein VP39"/>
    <property type="match status" value="1"/>
</dbReference>
<dbReference type="EC" id="2.1.1.72" evidence="2"/>
<proteinExistence type="inferred from homology"/>
<dbReference type="GO" id="GO:0032259">
    <property type="term" value="P:methylation"/>
    <property type="evidence" value="ECO:0007669"/>
    <property type="project" value="UniProtKB-KW"/>
</dbReference>
<protein>
    <recommendedName>
        <fullName evidence="2">site-specific DNA-methyltransferase (adenine-specific)</fullName>
        <ecNumber evidence="2">2.1.1.72</ecNumber>
    </recommendedName>
</protein>
<gene>
    <name evidence="10" type="ORF">GO493_14720</name>
</gene>
<dbReference type="GO" id="GO:0009007">
    <property type="term" value="F:site-specific DNA-methyltransferase (adenine-specific) activity"/>
    <property type="evidence" value="ECO:0007669"/>
    <property type="project" value="UniProtKB-EC"/>
</dbReference>
<dbReference type="AlphaFoldDB" id="A0A7K1U5A0"/>
<evidence type="ECO:0000256" key="6">
    <source>
        <dbReference type="ARBA" id="ARBA00022747"/>
    </source>
</evidence>
<dbReference type="GO" id="GO:0009307">
    <property type="term" value="P:DNA restriction-modification system"/>
    <property type="evidence" value="ECO:0007669"/>
    <property type="project" value="UniProtKB-KW"/>
</dbReference>
<evidence type="ECO:0000256" key="2">
    <source>
        <dbReference type="ARBA" id="ARBA00011900"/>
    </source>
</evidence>
<feature type="domain" description="N6 adenine-specific DNA methyltransferase N-terminal" evidence="9">
    <location>
        <begin position="6"/>
        <end position="142"/>
    </location>
</feature>
<dbReference type="Pfam" id="PF12161">
    <property type="entry name" value="HsdM_N"/>
    <property type="match status" value="1"/>
</dbReference>
<dbReference type="Gene3D" id="1.20.1260.30">
    <property type="match status" value="1"/>
</dbReference>
<keyword evidence="4" id="KW-0808">Transferase</keyword>
<comment type="similarity">
    <text evidence="1">Belongs to the N(4)/N(6)-methyltransferase family.</text>
</comment>
<dbReference type="PRINTS" id="PR00507">
    <property type="entry name" value="N12N6MTFRASE"/>
</dbReference>
<dbReference type="InterPro" id="IPR022749">
    <property type="entry name" value="D12N6_MeTrfase_N"/>
</dbReference>
<keyword evidence="5" id="KW-0949">S-adenosyl-L-methionine</keyword>
<dbReference type="Proteomes" id="UP000461730">
    <property type="component" value="Unassembled WGS sequence"/>
</dbReference>
<reference evidence="10 11" key="1">
    <citation type="submission" date="2019-12" db="EMBL/GenBank/DDBJ databases">
        <title>Chitinophaga sp. strain ysch24 (GDMCC 1.1355), whole genome shotgun sequence.</title>
        <authorList>
            <person name="Zhang X."/>
        </authorList>
    </citation>
    <scope>NUCLEOTIDE SEQUENCE [LARGE SCALE GENOMIC DNA]</scope>
    <source>
        <strain evidence="11">ysch24</strain>
    </source>
</reference>
<keyword evidence="11" id="KW-1185">Reference proteome</keyword>
<dbReference type="InterPro" id="IPR003356">
    <property type="entry name" value="DNA_methylase_A-5"/>
</dbReference>
<dbReference type="PANTHER" id="PTHR42933">
    <property type="entry name" value="SLR6095 PROTEIN"/>
    <property type="match status" value="1"/>
</dbReference>